<comment type="pathway">
    <text evidence="2">Protein modification; protein glycosylation.</text>
</comment>
<evidence type="ECO:0000256" key="7">
    <source>
        <dbReference type="ARBA" id="ARBA00022989"/>
    </source>
</evidence>
<feature type="domain" description="Protein O-mannosyl-transferase C-terminal four TM" evidence="11">
    <location>
        <begin position="229"/>
        <end position="387"/>
    </location>
</feature>
<sequence>MATVAYFADYDANLTFENCPDSGYHEGDYIQLRLTPALFSSLVMPFVYLSMRFMNFSKLAAIAASVLYMCDTSLITEARHILSDGVLLFFSYLHVLILSYTISIPVSDLSFFKWHIINGISLGAACSCKNTAWGLMGFDGAMYICKLFPSYKIGLLDYLFDIGFYGVTLFLIQFCVYLSSFFIHFAVLVYDGPGKGYLPQDMQEQLVIGGVYGLKSVLISGRNLLKRTLWLAKDMHKGNMGITQFHDSMSYPHHWPILGSVAVYFYGMDQREIRCLGNVFSYYFALFGIVCCLFAFRKEKKLISLLLAFGYSCCYFPFYLIPRVMYLYHYLIPLGIACMGFGAFVDNFCKGKWKGIVVVVVCILAIIGFWLWSPYIYATPMRDKEISIWNENWIEGDQAHRRRRSEHYAKKK</sequence>
<evidence type="ECO:0000313" key="13">
    <source>
        <dbReference type="Proteomes" id="UP000001542"/>
    </source>
</evidence>
<dbReference type="Proteomes" id="UP000001542">
    <property type="component" value="Unassembled WGS sequence"/>
</dbReference>
<evidence type="ECO:0000256" key="9">
    <source>
        <dbReference type="SAM" id="Phobius"/>
    </source>
</evidence>
<evidence type="ECO:0000256" key="4">
    <source>
        <dbReference type="ARBA" id="ARBA00022676"/>
    </source>
</evidence>
<feature type="transmembrane region" description="Helical" evidence="9">
    <location>
        <begin position="87"/>
        <end position="106"/>
    </location>
</feature>
<dbReference type="InterPro" id="IPR027005">
    <property type="entry name" value="PMT-like"/>
</dbReference>
<dbReference type="Pfam" id="PF16192">
    <property type="entry name" value="PMT_4TMC"/>
    <property type="match status" value="1"/>
</dbReference>
<dbReference type="GO" id="GO:0004169">
    <property type="term" value="F:dolichyl-phosphate-mannose-protein mannosyltransferase activity"/>
    <property type="evidence" value="ECO:0000318"/>
    <property type="project" value="GO_Central"/>
</dbReference>
<feature type="domain" description="ArnT-like N-terminal" evidence="10">
    <location>
        <begin position="2"/>
        <end position="188"/>
    </location>
</feature>
<reference evidence="12" key="1">
    <citation type="submission" date="2006-10" db="EMBL/GenBank/DDBJ databases">
        <authorList>
            <person name="Amadeo P."/>
            <person name="Zhao Q."/>
            <person name="Wortman J."/>
            <person name="Fraser-Liggett C."/>
            <person name="Carlton J."/>
        </authorList>
    </citation>
    <scope>NUCLEOTIDE SEQUENCE</scope>
    <source>
        <strain evidence="12">G3</strain>
    </source>
</reference>
<dbReference type="PANTHER" id="PTHR10050">
    <property type="entry name" value="DOLICHYL-PHOSPHATE-MANNOSE--PROTEIN MANNOSYLTRANSFERASE"/>
    <property type="match status" value="1"/>
</dbReference>
<evidence type="ECO:0000256" key="6">
    <source>
        <dbReference type="ARBA" id="ARBA00022692"/>
    </source>
</evidence>
<evidence type="ECO:0000259" key="10">
    <source>
        <dbReference type="Pfam" id="PF02366"/>
    </source>
</evidence>
<dbReference type="InterPro" id="IPR032421">
    <property type="entry name" value="PMT_4TMC"/>
</dbReference>
<keyword evidence="4 12" id="KW-0328">Glycosyltransferase</keyword>
<dbReference type="GO" id="GO:0012505">
    <property type="term" value="C:endomembrane system"/>
    <property type="evidence" value="ECO:0007669"/>
    <property type="project" value="UniProtKB-SubCell"/>
</dbReference>
<dbReference type="SMR" id="A2G1N9"/>
<dbReference type="PANTHER" id="PTHR10050:SF46">
    <property type="entry name" value="PROTEIN O-MANNOSYL-TRANSFERASE 2"/>
    <property type="match status" value="1"/>
</dbReference>
<dbReference type="STRING" id="5722.A2G1N9"/>
<feature type="transmembrane region" description="Helical" evidence="9">
    <location>
        <begin position="30"/>
        <end position="49"/>
    </location>
</feature>
<dbReference type="InterPro" id="IPR003342">
    <property type="entry name" value="ArnT-like_N"/>
</dbReference>
<dbReference type="FunCoup" id="A2G1N9">
    <property type="interactions" value="470"/>
</dbReference>
<dbReference type="UniPathway" id="UPA00378"/>
<dbReference type="VEuPathDB" id="TrichDB:TVAG_533920"/>
<keyword evidence="5" id="KW-0808">Transferase</keyword>
<dbReference type="Pfam" id="PF02366">
    <property type="entry name" value="PMT"/>
    <property type="match status" value="1"/>
</dbReference>
<feature type="transmembrane region" description="Helical" evidence="9">
    <location>
        <begin position="162"/>
        <end position="186"/>
    </location>
</feature>
<gene>
    <name evidence="12" type="ORF">TVAG_533920</name>
</gene>
<evidence type="ECO:0000256" key="2">
    <source>
        <dbReference type="ARBA" id="ARBA00004922"/>
    </source>
</evidence>
<name>A2G1N9_TRIV3</name>
<dbReference type="eggNOG" id="KOG3359">
    <property type="taxonomic scope" value="Eukaryota"/>
</dbReference>
<evidence type="ECO:0000256" key="8">
    <source>
        <dbReference type="ARBA" id="ARBA00023136"/>
    </source>
</evidence>
<comment type="similarity">
    <text evidence="3">Belongs to the glycosyltransferase 39 family.</text>
</comment>
<evidence type="ECO:0000256" key="1">
    <source>
        <dbReference type="ARBA" id="ARBA00004127"/>
    </source>
</evidence>
<feature type="transmembrane region" description="Helical" evidence="9">
    <location>
        <begin position="302"/>
        <end position="320"/>
    </location>
</feature>
<reference evidence="12" key="2">
    <citation type="journal article" date="2007" name="Science">
        <title>Draft genome sequence of the sexually transmitted pathogen Trichomonas vaginalis.</title>
        <authorList>
            <person name="Carlton J.M."/>
            <person name="Hirt R.P."/>
            <person name="Silva J.C."/>
            <person name="Delcher A.L."/>
            <person name="Schatz M."/>
            <person name="Zhao Q."/>
            <person name="Wortman J.R."/>
            <person name="Bidwell S.L."/>
            <person name="Alsmark U.C.M."/>
            <person name="Besteiro S."/>
            <person name="Sicheritz-Ponten T."/>
            <person name="Noel C.J."/>
            <person name="Dacks J.B."/>
            <person name="Foster P.G."/>
            <person name="Simillion C."/>
            <person name="Van de Peer Y."/>
            <person name="Miranda-Saavedra D."/>
            <person name="Barton G.J."/>
            <person name="Westrop G.D."/>
            <person name="Mueller S."/>
            <person name="Dessi D."/>
            <person name="Fiori P.L."/>
            <person name="Ren Q."/>
            <person name="Paulsen I."/>
            <person name="Zhang H."/>
            <person name="Bastida-Corcuera F.D."/>
            <person name="Simoes-Barbosa A."/>
            <person name="Brown M.T."/>
            <person name="Hayes R.D."/>
            <person name="Mukherjee M."/>
            <person name="Okumura C.Y."/>
            <person name="Schneider R."/>
            <person name="Smith A.J."/>
            <person name="Vanacova S."/>
            <person name="Villalvazo M."/>
            <person name="Haas B.J."/>
            <person name="Pertea M."/>
            <person name="Feldblyum T.V."/>
            <person name="Utterback T.R."/>
            <person name="Shu C.L."/>
            <person name="Osoegawa K."/>
            <person name="de Jong P.J."/>
            <person name="Hrdy I."/>
            <person name="Horvathova L."/>
            <person name="Zubacova Z."/>
            <person name="Dolezal P."/>
            <person name="Malik S.B."/>
            <person name="Logsdon J.M. Jr."/>
            <person name="Henze K."/>
            <person name="Gupta A."/>
            <person name="Wang C.C."/>
            <person name="Dunne R.L."/>
            <person name="Upcroft J.A."/>
            <person name="Upcroft P."/>
            <person name="White O."/>
            <person name="Salzberg S.L."/>
            <person name="Tang P."/>
            <person name="Chiu C.-H."/>
            <person name="Lee Y.-S."/>
            <person name="Embley T.M."/>
            <person name="Coombs G.H."/>
            <person name="Mottram J.C."/>
            <person name="Tachezy J."/>
            <person name="Fraser-Liggett C.M."/>
            <person name="Johnson P.J."/>
        </authorList>
    </citation>
    <scope>NUCLEOTIDE SEQUENCE [LARGE SCALE GENOMIC DNA]</scope>
    <source>
        <strain evidence="12">G3</strain>
    </source>
</reference>
<protein>
    <submittedName>
        <fullName evidence="12">Dolichyl-phosphate-mannose-protein mannosyltransferase, putative</fullName>
    </submittedName>
</protein>
<dbReference type="RefSeq" id="XP_001301855.1">
    <property type="nucleotide sequence ID" value="XM_001301854.1"/>
</dbReference>
<dbReference type="VEuPathDB" id="TrichDB:TVAGG3_0750280"/>
<keyword evidence="13" id="KW-1185">Reference proteome</keyword>
<comment type="subcellular location">
    <subcellularLocation>
        <location evidence="1">Endomembrane system</location>
        <topology evidence="1">Multi-pass membrane protein</topology>
    </subcellularLocation>
</comment>
<dbReference type="AlphaFoldDB" id="A2G1N9"/>
<dbReference type="OrthoDB" id="292747at2759"/>
<evidence type="ECO:0000256" key="5">
    <source>
        <dbReference type="ARBA" id="ARBA00022679"/>
    </source>
</evidence>
<evidence type="ECO:0000313" key="12">
    <source>
        <dbReference type="EMBL" id="EAX88925.1"/>
    </source>
</evidence>
<dbReference type="InParanoid" id="A2G1N9"/>
<feature type="transmembrane region" description="Helical" evidence="9">
    <location>
        <begin position="275"/>
        <end position="296"/>
    </location>
</feature>
<keyword evidence="7 9" id="KW-1133">Transmembrane helix</keyword>
<feature type="transmembrane region" description="Helical" evidence="9">
    <location>
        <begin position="356"/>
        <end position="378"/>
    </location>
</feature>
<dbReference type="KEGG" id="tva:4746592"/>
<accession>A2G1N9</accession>
<evidence type="ECO:0000259" key="11">
    <source>
        <dbReference type="Pfam" id="PF16192"/>
    </source>
</evidence>
<evidence type="ECO:0000256" key="3">
    <source>
        <dbReference type="ARBA" id="ARBA00007222"/>
    </source>
</evidence>
<keyword evidence="8 9" id="KW-0472">Membrane</keyword>
<dbReference type="GO" id="GO:0035269">
    <property type="term" value="P:protein O-linked glycosylation via mannose"/>
    <property type="evidence" value="ECO:0000318"/>
    <property type="project" value="GO_Central"/>
</dbReference>
<dbReference type="EMBL" id="DS114252">
    <property type="protein sequence ID" value="EAX88925.1"/>
    <property type="molecule type" value="Genomic_DNA"/>
</dbReference>
<keyword evidence="6 9" id="KW-0812">Transmembrane</keyword>
<proteinExistence type="inferred from homology"/>
<feature type="transmembrane region" description="Helical" evidence="9">
    <location>
        <begin position="327"/>
        <end position="344"/>
    </location>
</feature>
<dbReference type="GO" id="GO:0016020">
    <property type="term" value="C:membrane"/>
    <property type="evidence" value="ECO:0007669"/>
    <property type="project" value="InterPro"/>
</dbReference>
<organism evidence="12 13">
    <name type="scientific">Trichomonas vaginalis (strain ATCC PRA-98 / G3)</name>
    <dbReference type="NCBI Taxonomy" id="412133"/>
    <lineage>
        <taxon>Eukaryota</taxon>
        <taxon>Metamonada</taxon>
        <taxon>Parabasalia</taxon>
        <taxon>Trichomonadida</taxon>
        <taxon>Trichomonadidae</taxon>
        <taxon>Trichomonas</taxon>
    </lineage>
</organism>